<proteinExistence type="predicted"/>
<name>A0A098LBD1_9BACT</name>
<evidence type="ECO:0000259" key="1">
    <source>
        <dbReference type="Pfam" id="PF06094"/>
    </source>
</evidence>
<evidence type="ECO:0000313" key="2">
    <source>
        <dbReference type="EMBL" id="GAL83583.1"/>
    </source>
</evidence>
<dbReference type="OrthoDB" id="482277at2"/>
<dbReference type="PROSITE" id="PS51257">
    <property type="entry name" value="PROKAR_LIPOPROTEIN"/>
    <property type="match status" value="1"/>
</dbReference>
<dbReference type="STRING" id="153721.MYP_810"/>
<evidence type="ECO:0000313" key="3">
    <source>
        <dbReference type="Proteomes" id="UP000030185"/>
    </source>
</evidence>
<keyword evidence="2" id="KW-0808">Transferase</keyword>
<dbReference type="RefSeq" id="WP_045458663.1">
    <property type="nucleotide sequence ID" value="NZ_BBLT01000001.1"/>
</dbReference>
<dbReference type="CDD" id="cd06661">
    <property type="entry name" value="GGCT_like"/>
    <property type="match status" value="1"/>
</dbReference>
<dbReference type="InterPro" id="IPR036568">
    <property type="entry name" value="GGCT-like_sf"/>
</dbReference>
<dbReference type="AlphaFoldDB" id="A0A098LBD1"/>
<dbReference type="GO" id="GO:0016740">
    <property type="term" value="F:transferase activity"/>
    <property type="evidence" value="ECO:0007669"/>
    <property type="project" value="UniProtKB-KW"/>
</dbReference>
<dbReference type="eggNOG" id="COG2105">
    <property type="taxonomic scope" value="Bacteria"/>
</dbReference>
<dbReference type="EMBL" id="BBLT01000001">
    <property type="protein sequence ID" value="GAL83583.1"/>
    <property type="molecule type" value="Genomic_DNA"/>
</dbReference>
<keyword evidence="3" id="KW-1185">Reference proteome</keyword>
<reference evidence="2 3" key="1">
    <citation type="submission" date="2014-09" db="EMBL/GenBank/DDBJ databases">
        <title>Sporocytophaga myxococcoides PG-01 genome sequencing.</title>
        <authorList>
            <person name="Liu L."/>
            <person name="Gao P.J."/>
            <person name="Chen G.J."/>
            <person name="Wang L.S."/>
        </authorList>
    </citation>
    <scope>NUCLEOTIDE SEQUENCE [LARGE SCALE GENOMIC DNA]</scope>
    <source>
        <strain evidence="2 3">PG-01</strain>
    </source>
</reference>
<dbReference type="Proteomes" id="UP000030185">
    <property type="component" value="Unassembled WGS sequence"/>
</dbReference>
<sequence>MYLCSVKIEKIFVYGTLRKGGTAYHLMSSCMLLEEGITVSGFKLYDAGEYPFAFYTADPMDIITGDMFEIKEDILISLDEYEGEEYRKKVLPGFDCYIYILNKNNAPFLPVVSGGDWLLYKK</sequence>
<dbReference type="Gene3D" id="3.10.490.10">
    <property type="entry name" value="Gamma-glutamyl cyclotransferase-like"/>
    <property type="match status" value="1"/>
</dbReference>
<dbReference type="InterPro" id="IPR013024">
    <property type="entry name" value="GGCT-like"/>
</dbReference>
<accession>A0A098LBD1</accession>
<dbReference type="InterPro" id="IPR009288">
    <property type="entry name" value="AIG2-like_dom"/>
</dbReference>
<dbReference type="SUPFAM" id="SSF110857">
    <property type="entry name" value="Gamma-glutamyl cyclotransferase-like"/>
    <property type="match status" value="1"/>
</dbReference>
<comment type="caution">
    <text evidence="2">The sequence shown here is derived from an EMBL/GenBank/DDBJ whole genome shotgun (WGS) entry which is preliminary data.</text>
</comment>
<gene>
    <name evidence="2" type="ORF">MYP_810</name>
</gene>
<organism evidence="2 3">
    <name type="scientific">Sporocytophaga myxococcoides</name>
    <dbReference type="NCBI Taxonomy" id="153721"/>
    <lineage>
        <taxon>Bacteria</taxon>
        <taxon>Pseudomonadati</taxon>
        <taxon>Bacteroidota</taxon>
        <taxon>Cytophagia</taxon>
        <taxon>Cytophagales</taxon>
        <taxon>Cytophagaceae</taxon>
        <taxon>Sporocytophaga</taxon>
    </lineage>
</organism>
<dbReference type="Pfam" id="PF06094">
    <property type="entry name" value="GGACT"/>
    <property type="match status" value="1"/>
</dbReference>
<protein>
    <submittedName>
        <fullName evidence="2">Gamma-glutamylcyclotransferase family protein ytfP</fullName>
    </submittedName>
</protein>
<feature type="domain" description="Gamma-glutamylcyclotransferase AIG2-like" evidence="1">
    <location>
        <begin position="11"/>
        <end position="118"/>
    </location>
</feature>